<dbReference type="InterPro" id="IPR019953">
    <property type="entry name" value="OHR"/>
</dbReference>
<evidence type="ECO:0000313" key="4">
    <source>
        <dbReference type="Proteomes" id="UP001237737"/>
    </source>
</evidence>
<feature type="compositionally biased region" description="Basic and acidic residues" evidence="2">
    <location>
        <begin position="27"/>
        <end position="40"/>
    </location>
</feature>
<protein>
    <submittedName>
        <fullName evidence="3">Ohr subfamily peroxiredoxin</fullName>
    </submittedName>
</protein>
<dbReference type="NCBIfam" id="TIGR03561">
    <property type="entry name" value="organ_hyd_perox"/>
    <property type="match status" value="1"/>
</dbReference>
<dbReference type="Gene3D" id="2.20.25.10">
    <property type="match status" value="1"/>
</dbReference>
<comment type="similarity">
    <text evidence="1">Belongs to the OsmC/Ohr family.</text>
</comment>
<dbReference type="EMBL" id="JAUSSK010000005">
    <property type="protein sequence ID" value="MDQ0011114.1"/>
    <property type="molecule type" value="Genomic_DNA"/>
</dbReference>
<evidence type="ECO:0000256" key="2">
    <source>
        <dbReference type="SAM" id="MobiDB-lite"/>
    </source>
</evidence>
<dbReference type="Proteomes" id="UP001237737">
    <property type="component" value="Unassembled WGS sequence"/>
</dbReference>
<comment type="caution">
    <text evidence="3">The sequence shown here is derived from an EMBL/GenBank/DDBJ whole genome shotgun (WGS) entry which is preliminary data.</text>
</comment>
<dbReference type="Gene3D" id="3.30.300.20">
    <property type="match status" value="1"/>
</dbReference>
<gene>
    <name evidence="3" type="ORF">J2T07_003324</name>
</gene>
<accession>A0ABT9T1G4</accession>
<dbReference type="PANTHER" id="PTHR33797">
    <property type="entry name" value="ORGANIC HYDROPEROXIDE RESISTANCE PROTEIN-LIKE"/>
    <property type="match status" value="1"/>
</dbReference>
<sequence>MSNISKFDGDALYTAHAKVAGGRNGHVKSDDGRIDMDLRLPKSMGGTGEGSNPEQLFAAGYAACFEGAVRFVAGQKKVKADDASVASSVSIGKRQGNGFAIRAKLEVSLPGIDDATAKEIVAFAHENVCPYSHATRGNIDVEISVNGQSVV</sequence>
<feature type="region of interest" description="Disordered" evidence="2">
    <location>
        <begin position="22"/>
        <end position="51"/>
    </location>
</feature>
<organism evidence="3 4">
    <name type="scientific">Luteibacter jiangsuensis</name>
    <dbReference type="NCBI Taxonomy" id="637577"/>
    <lineage>
        <taxon>Bacteria</taxon>
        <taxon>Pseudomonadati</taxon>
        <taxon>Pseudomonadota</taxon>
        <taxon>Gammaproteobacteria</taxon>
        <taxon>Lysobacterales</taxon>
        <taxon>Rhodanobacteraceae</taxon>
        <taxon>Luteibacter</taxon>
    </lineage>
</organism>
<dbReference type="RefSeq" id="WP_306851365.1">
    <property type="nucleotide sequence ID" value="NZ_JAUSSK010000005.1"/>
</dbReference>
<dbReference type="SUPFAM" id="SSF82784">
    <property type="entry name" value="OsmC-like"/>
    <property type="match status" value="1"/>
</dbReference>
<dbReference type="InterPro" id="IPR015946">
    <property type="entry name" value="KH_dom-like_a/b"/>
</dbReference>
<keyword evidence="4" id="KW-1185">Reference proteome</keyword>
<evidence type="ECO:0000313" key="3">
    <source>
        <dbReference type="EMBL" id="MDQ0011114.1"/>
    </source>
</evidence>
<dbReference type="PANTHER" id="PTHR33797:SF2">
    <property type="entry name" value="ORGANIC HYDROPEROXIDE RESISTANCE PROTEIN-LIKE"/>
    <property type="match status" value="1"/>
</dbReference>
<proteinExistence type="inferred from homology"/>
<dbReference type="InterPro" id="IPR003718">
    <property type="entry name" value="OsmC/Ohr_fam"/>
</dbReference>
<name>A0ABT9T1G4_9GAMM</name>
<reference evidence="3 4" key="1">
    <citation type="submission" date="2023-07" db="EMBL/GenBank/DDBJ databases">
        <title>Sorghum-associated microbial communities from plants grown in Nebraska, USA.</title>
        <authorList>
            <person name="Schachtman D."/>
        </authorList>
    </citation>
    <scope>NUCLEOTIDE SEQUENCE [LARGE SCALE GENOMIC DNA]</scope>
    <source>
        <strain evidence="3 4">CC60</strain>
    </source>
</reference>
<evidence type="ECO:0000256" key="1">
    <source>
        <dbReference type="ARBA" id="ARBA00007378"/>
    </source>
</evidence>
<dbReference type="InterPro" id="IPR036102">
    <property type="entry name" value="OsmC/Ohrsf"/>
</dbReference>
<dbReference type="Pfam" id="PF02566">
    <property type="entry name" value="OsmC"/>
    <property type="match status" value="1"/>
</dbReference>